<organism evidence="3">
    <name type="scientific">freshwater metagenome</name>
    <dbReference type="NCBI Taxonomy" id="449393"/>
    <lineage>
        <taxon>unclassified sequences</taxon>
        <taxon>metagenomes</taxon>
        <taxon>ecological metagenomes</taxon>
    </lineage>
</organism>
<dbReference type="EMBL" id="CAFBMW010000027">
    <property type="protein sequence ID" value="CAB4955538.1"/>
    <property type="molecule type" value="Genomic_DNA"/>
</dbReference>
<dbReference type="AlphaFoldDB" id="A0A6J7KH04"/>
<keyword evidence="2" id="KW-0472">Membrane</keyword>
<proteinExistence type="predicted"/>
<gene>
    <name evidence="3" type="ORF">UFOPK3662_02848</name>
</gene>
<dbReference type="Gene3D" id="2.40.260.10">
    <property type="entry name" value="Sortase"/>
    <property type="match status" value="1"/>
</dbReference>
<keyword evidence="2" id="KW-1133">Transmembrane helix</keyword>
<keyword evidence="2" id="KW-0812">Transmembrane</keyword>
<feature type="transmembrane region" description="Helical" evidence="2">
    <location>
        <begin position="20"/>
        <end position="38"/>
    </location>
</feature>
<protein>
    <submittedName>
        <fullName evidence="3">Unannotated protein</fullName>
    </submittedName>
</protein>
<name>A0A6J7KH04_9ZZZZ</name>
<dbReference type="InterPro" id="IPR023365">
    <property type="entry name" value="Sortase_dom-sf"/>
</dbReference>
<evidence type="ECO:0000256" key="2">
    <source>
        <dbReference type="SAM" id="Phobius"/>
    </source>
</evidence>
<evidence type="ECO:0000313" key="3">
    <source>
        <dbReference type="EMBL" id="CAB4955538.1"/>
    </source>
</evidence>
<reference evidence="3" key="1">
    <citation type="submission" date="2020-05" db="EMBL/GenBank/DDBJ databases">
        <authorList>
            <person name="Chiriac C."/>
            <person name="Salcher M."/>
            <person name="Ghai R."/>
            <person name="Kavagutti S V."/>
        </authorList>
    </citation>
    <scope>NUCLEOTIDE SEQUENCE</scope>
</reference>
<evidence type="ECO:0000256" key="1">
    <source>
        <dbReference type="SAM" id="MobiDB-lite"/>
    </source>
</evidence>
<feature type="region of interest" description="Disordered" evidence="1">
    <location>
        <begin position="44"/>
        <end position="81"/>
    </location>
</feature>
<dbReference type="InterPro" id="IPR042001">
    <property type="entry name" value="Sortase_F"/>
</dbReference>
<sequence length="229" mass="23547">MNEPTGRHAARQGRVVRRLAVGLAVATVVAVLVALMVVRGGAAPAGGGAPVGEPAPETGTRGLAATAPRTGSVAPESPQRTVLPSGTVVPVVAVSTTRDGILDVPSDVDVAGWWRGGSRIGDPFGSVLVSAHVDSEREGLGPYAELLGVRPGQKVVLTSDTLRQEYVVSSLRLLDKGPLSEHPWVYSPTGAHRLVMVTCAGPFDPSRGGYQNLAVVTATAVGEPTPRSE</sequence>
<dbReference type="CDD" id="cd05829">
    <property type="entry name" value="Sortase_F"/>
    <property type="match status" value="1"/>
</dbReference>
<dbReference type="SUPFAM" id="SSF63817">
    <property type="entry name" value="Sortase"/>
    <property type="match status" value="1"/>
</dbReference>
<accession>A0A6J7KH04</accession>